<name>A0A4R1PX49_9FIRM</name>
<dbReference type="Proteomes" id="UP000295063">
    <property type="component" value="Unassembled WGS sequence"/>
</dbReference>
<sequence>MAIGIVAVTIVIIMAMTVTIMDIASHAAKIHLQIAILLLRRWNRRRVQNAPNQYKLDLNSALHVGRVKNRRHAKAAVRKCHPLLRFVQVVVQKLKVNCIFEVTYERFIT</sequence>
<comment type="caution">
    <text evidence="2">The sequence shown here is derived from an EMBL/GenBank/DDBJ whole genome shotgun (WGS) entry which is preliminary data.</text>
</comment>
<protein>
    <submittedName>
        <fullName evidence="2">Uncharacterized protein</fullName>
    </submittedName>
</protein>
<dbReference type="EMBL" id="SLUI01000006">
    <property type="protein sequence ID" value="TCL37189.1"/>
    <property type="molecule type" value="Genomic_DNA"/>
</dbReference>
<keyword evidence="1" id="KW-0472">Membrane</keyword>
<keyword evidence="1" id="KW-0812">Transmembrane</keyword>
<organism evidence="2 3">
    <name type="scientific">Anaerospora hongkongensis</name>
    <dbReference type="NCBI Taxonomy" id="244830"/>
    <lineage>
        <taxon>Bacteria</taxon>
        <taxon>Bacillati</taxon>
        <taxon>Bacillota</taxon>
        <taxon>Negativicutes</taxon>
        <taxon>Selenomonadales</taxon>
        <taxon>Sporomusaceae</taxon>
        <taxon>Anaerospora</taxon>
    </lineage>
</organism>
<keyword evidence="1" id="KW-1133">Transmembrane helix</keyword>
<proteinExistence type="predicted"/>
<evidence type="ECO:0000256" key="1">
    <source>
        <dbReference type="SAM" id="Phobius"/>
    </source>
</evidence>
<feature type="transmembrane region" description="Helical" evidence="1">
    <location>
        <begin position="6"/>
        <end position="39"/>
    </location>
</feature>
<evidence type="ECO:0000313" key="3">
    <source>
        <dbReference type="Proteomes" id="UP000295063"/>
    </source>
</evidence>
<keyword evidence="3" id="KW-1185">Reference proteome</keyword>
<gene>
    <name evidence="2" type="ORF">EV210_10654</name>
</gene>
<dbReference type="AlphaFoldDB" id="A0A4R1PX49"/>
<reference evidence="2 3" key="1">
    <citation type="submission" date="2019-03" db="EMBL/GenBank/DDBJ databases">
        <title>Genomic Encyclopedia of Type Strains, Phase IV (KMG-IV): sequencing the most valuable type-strain genomes for metagenomic binning, comparative biology and taxonomic classification.</title>
        <authorList>
            <person name="Goeker M."/>
        </authorList>
    </citation>
    <scope>NUCLEOTIDE SEQUENCE [LARGE SCALE GENOMIC DNA]</scope>
    <source>
        <strain evidence="2 3">DSM 15969</strain>
    </source>
</reference>
<evidence type="ECO:0000313" key="2">
    <source>
        <dbReference type="EMBL" id="TCL37189.1"/>
    </source>
</evidence>
<accession>A0A4R1PX49</accession>